<reference evidence="2" key="1">
    <citation type="submission" date="2018-04" db="EMBL/GenBank/DDBJ databases">
        <title>Whole genome sequencing of Hypsizygus marmoreus.</title>
        <authorList>
            <person name="Choi I.-G."/>
            <person name="Min B."/>
            <person name="Kim J.-G."/>
            <person name="Kim S."/>
            <person name="Oh Y.-L."/>
            <person name="Kong W.-S."/>
            <person name="Park H."/>
            <person name="Jeong J."/>
            <person name="Song E.-S."/>
        </authorList>
    </citation>
    <scope>NUCLEOTIDE SEQUENCE [LARGE SCALE GENOMIC DNA]</scope>
    <source>
        <strain evidence="2">51987-8</strain>
    </source>
</reference>
<dbReference type="Gene3D" id="3.40.390.10">
    <property type="entry name" value="Collagenase (Catalytic Domain)"/>
    <property type="match status" value="1"/>
</dbReference>
<evidence type="ECO:0000256" key="1">
    <source>
        <dbReference type="SAM" id="SignalP"/>
    </source>
</evidence>
<keyword evidence="1" id="KW-0732">Signal</keyword>
<dbReference type="AlphaFoldDB" id="A0A369JB42"/>
<protein>
    <recommendedName>
        <fullName evidence="4">IgA peptidase M64</fullName>
    </recommendedName>
</protein>
<keyword evidence="3" id="KW-1185">Reference proteome</keyword>
<dbReference type="OrthoDB" id="2961863at2759"/>
<dbReference type="InterPro" id="IPR024079">
    <property type="entry name" value="MetalloPept_cat_dom_sf"/>
</dbReference>
<dbReference type="EMBL" id="LUEZ02000085">
    <property type="protein sequence ID" value="RDB19088.1"/>
    <property type="molecule type" value="Genomic_DNA"/>
</dbReference>
<dbReference type="InParanoid" id="A0A369JB42"/>
<dbReference type="InterPro" id="IPR019026">
    <property type="entry name" value="Peptidase_M64_IgA"/>
</dbReference>
<dbReference type="Proteomes" id="UP000076154">
    <property type="component" value="Unassembled WGS sequence"/>
</dbReference>
<proteinExistence type="predicted"/>
<evidence type="ECO:0000313" key="2">
    <source>
        <dbReference type="EMBL" id="RDB19088.1"/>
    </source>
</evidence>
<dbReference type="Pfam" id="PF09471">
    <property type="entry name" value="Peptidase_M64"/>
    <property type="match status" value="1"/>
</dbReference>
<accession>A0A369JB42</accession>
<feature type="signal peptide" evidence="1">
    <location>
        <begin position="1"/>
        <end position="17"/>
    </location>
</feature>
<feature type="chain" id="PRO_5016851802" description="IgA peptidase M64" evidence="1">
    <location>
        <begin position="18"/>
        <end position="553"/>
    </location>
</feature>
<gene>
    <name evidence="2" type="ORF">Hypma_014325</name>
</gene>
<name>A0A369JB42_HYPMA</name>
<sequence>MLLTFSLVVTAIQGCYASGIQEVLQGKPIHTATRTVATRPSSPGKCLRETFAPAAFPQSSPPSSPPLTVQPLIVSGSASNRVNLVFFSDGYLLDEQGKFFEDAARLAEDISGNQTFSTVRPLLNFWAAFSPSNESGIGMNGIPKDTPFGLFRDGTELRAVYYSKPEVAEAACSSLGEQCDYPILLGNDPYYGGLGGDYTVITSSLANGPLVLRHELGHSIIDVGEEYDGGYAYFGPNAAHDLSQPLPWAHWLSPIPHSEVAAPRVERSVMPLQEYAWTMLSTSTPWSTNFTSSGAYSRHLVRFSLSGLPEASNLKVLLDGNDLGWIPKDGIGLDRWHYDIFHNYDLSPGQHEVKFALVNSEREGTAQLCSVEIIEYGNEDEFISTPGHYGIYPTFSEANETSYRPTNEDCLMRIVTSPNFCKVCIEGLWLSLLRRVSLIDDVKEACEWRPVPLTSTTQEGSWIKTLDLQLVPLAQFRSDAPEVERNESYTITWWKDRRVLKEFTNMTRIEVAGDHQLGTYSISVKFSTDEVKVDKEKLLSSGIKYTVKSNCGT</sequence>
<evidence type="ECO:0008006" key="4">
    <source>
        <dbReference type="Google" id="ProtNLM"/>
    </source>
</evidence>
<evidence type="ECO:0000313" key="3">
    <source>
        <dbReference type="Proteomes" id="UP000076154"/>
    </source>
</evidence>
<organism evidence="2 3">
    <name type="scientific">Hypsizygus marmoreus</name>
    <name type="common">White beech mushroom</name>
    <name type="synonym">Agaricus marmoreus</name>
    <dbReference type="NCBI Taxonomy" id="39966"/>
    <lineage>
        <taxon>Eukaryota</taxon>
        <taxon>Fungi</taxon>
        <taxon>Dikarya</taxon>
        <taxon>Basidiomycota</taxon>
        <taxon>Agaricomycotina</taxon>
        <taxon>Agaricomycetes</taxon>
        <taxon>Agaricomycetidae</taxon>
        <taxon>Agaricales</taxon>
        <taxon>Tricholomatineae</taxon>
        <taxon>Lyophyllaceae</taxon>
        <taxon>Hypsizygus</taxon>
    </lineage>
</organism>
<comment type="caution">
    <text evidence="2">The sequence shown here is derived from an EMBL/GenBank/DDBJ whole genome shotgun (WGS) entry which is preliminary data.</text>
</comment>
<dbReference type="GO" id="GO:0008237">
    <property type="term" value="F:metallopeptidase activity"/>
    <property type="evidence" value="ECO:0007669"/>
    <property type="project" value="InterPro"/>
</dbReference>